<dbReference type="Proteomes" id="UP001501565">
    <property type="component" value="Unassembled WGS sequence"/>
</dbReference>
<proteinExistence type="predicted"/>
<evidence type="ECO:0000313" key="2">
    <source>
        <dbReference type="Proteomes" id="UP001501565"/>
    </source>
</evidence>
<evidence type="ECO:0000313" key="1">
    <source>
        <dbReference type="EMBL" id="GAA3927687.1"/>
    </source>
</evidence>
<comment type="caution">
    <text evidence="1">The sequence shown here is derived from an EMBL/GenBank/DDBJ whole genome shotgun (WGS) entry which is preliminary data.</text>
</comment>
<evidence type="ECO:0008006" key="3">
    <source>
        <dbReference type="Google" id="ProtNLM"/>
    </source>
</evidence>
<organism evidence="1 2">
    <name type="scientific">Litoribacillus peritrichatus</name>
    <dbReference type="NCBI Taxonomy" id="718191"/>
    <lineage>
        <taxon>Bacteria</taxon>
        <taxon>Pseudomonadati</taxon>
        <taxon>Pseudomonadota</taxon>
        <taxon>Gammaproteobacteria</taxon>
        <taxon>Oceanospirillales</taxon>
        <taxon>Oceanospirillaceae</taxon>
        <taxon>Litoribacillus</taxon>
    </lineage>
</organism>
<dbReference type="InterPro" id="IPR037257">
    <property type="entry name" value="T2SS_E_N_sf"/>
</dbReference>
<accession>A0ABP7MQM0</accession>
<reference evidence="2" key="1">
    <citation type="journal article" date="2019" name="Int. J. Syst. Evol. Microbiol.">
        <title>The Global Catalogue of Microorganisms (GCM) 10K type strain sequencing project: providing services to taxonomists for standard genome sequencing and annotation.</title>
        <authorList>
            <consortium name="The Broad Institute Genomics Platform"/>
            <consortium name="The Broad Institute Genome Sequencing Center for Infectious Disease"/>
            <person name="Wu L."/>
            <person name="Ma J."/>
        </authorList>
    </citation>
    <scope>NUCLEOTIDE SEQUENCE [LARGE SCALE GENOMIC DNA]</scope>
    <source>
        <strain evidence="2">JCM 17551</strain>
    </source>
</reference>
<name>A0ABP7MQM0_9GAMM</name>
<dbReference type="SUPFAM" id="SSF160246">
    <property type="entry name" value="EspE N-terminal domain-like"/>
    <property type="match status" value="1"/>
</dbReference>
<keyword evidence="2" id="KW-1185">Reference proteome</keyword>
<dbReference type="RefSeq" id="WP_344798877.1">
    <property type="nucleotide sequence ID" value="NZ_BAABBN010000007.1"/>
</dbReference>
<dbReference type="EMBL" id="BAABBN010000007">
    <property type="protein sequence ID" value="GAA3927687.1"/>
    <property type="molecule type" value="Genomic_DNA"/>
</dbReference>
<gene>
    <name evidence="1" type="ORF">GCM10022277_25090</name>
</gene>
<sequence>MSRIAQAQFKSRLGSLLVSKGLINEDQLTQAISHQRSSGLRLGEALVHLGFLTERQINKSLRRQTSIRFAATMVTAMMMPFQVVKADASRIENDQPPAEELQSKLGVGGMQPLDEIEMDSVTAQGLREDLLGLIANPEDADGVETMETVAKIALPVFALMEADTYVEGVEYANEPQATINADGSIELAIPTSIGEIRYENLRVAGAPKSQSFGDLTLKNIDFSGSRLVIRPKT</sequence>
<protein>
    <recommendedName>
        <fullName evidence="3">Type II secretion system protein GspE N-terminal domain-containing protein</fullName>
    </recommendedName>
</protein>